<proteinExistence type="predicted"/>
<dbReference type="AlphaFoldDB" id="A0AAX6IBQ9"/>
<protein>
    <submittedName>
        <fullName evidence="2">STE20-like serine/threonine-protein kinase</fullName>
    </submittedName>
</protein>
<keyword evidence="2" id="KW-0808">Transferase</keyword>
<gene>
    <name evidence="2" type="ORF">M6B38_266360</name>
    <name evidence="1" type="ORF">M6B38_280215</name>
</gene>
<dbReference type="GO" id="GO:0005634">
    <property type="term" value="C:nucleus"/>
    <property type="evidence" value="ECO:0007669"/>
    <property type="project" value="InterPro"/>
</dbReference>
<name>A0AAX6IBQ9_IRIPA</name>
<dbReference type="PANTHER" id="PTHR36890:SF1">
    <property type="entry name" value="PROTEIN CYCLOPS"/>
    <property type="match status" value="1"/>
</dbReference>
<sequence length="97" mass="10815">MTRSRSFELRKRYVAMQNFQTPTIPEVPHDMPEQDAIEMKQEFNNGSSFGDISMNVMPNQLQTFMSPSNSSTSAFNAPPVSTVDTVSSVVHMLKGSL</sequence>
<dbReference type="GO" id="GO:0036377">
    <property type="term" value="P:arbuscular mycorrhizal association"/>
    <property type="evidence" value="ECO:0007669"/>
    <property type="project" value="InterPro"/>
</dbReference>
<evidence type="ECO:0000313" key="1">
    <source>
        <dbReference type="EMBL" id="KAJ6845983.1"/>
    </source>
</evidence>
<reference evidence="2" key="2">
    <citation type="submission" date="2023-04" db="EMBL/GenBank/DDBJ databases">
        <authorList>
            <person name="Bruccoleri R.E."/>
            <person name="Oakeley E.J."/>
            <person name="Faust A.-M."/>
            <person name="Dessus-Babus S."/>
            <person name="Altorfer M."/>
            <person name="Burckhardt D."/>
            <person name="Oertli M."/>
            <person name="Naumann U."/>
            <person name="Petersen F."/>
            <person name="Wong J."/>
        </authorList>
    </citation>
    <scope>NUCLEOTIDE SEQUENCE</scope>
    <source>
        <strain evidence="2">GSM-AAB239-AS_SAM_17_03QT</strain>
        <tissue evidence="2">Leaf</tissue>
    </source>
</reference>
<evidence type="ECO:0000313" key="3">
    <source>
        <dbReference type="Proteomes" id="UP001140949"/>
    </source>
</evidence>
<dbReference type="GO" id="GO:0043565">
    <property type="term" value="F:sequence-specific DNA binding"/>
    <property type="evidence" value="ECO:0007669"/>
    <property type="project" value="InterPro"/>
</dbReference>
<dbReference type="Proteomes" id="UP001140949">
    <property type="component" value="Unassembled WGS sequence"/>
</dbReference>
<accession>A0AAX6IBQ9</accession>
<comment type="caution">
    <text evidence="2">The sequence shown here is derived from an EMBL/GenBank/DDBJ whole genome shotgun (WGS) entry which is preliminary data.</text>
</comment>
<reference evidence="2" key="1">
    <citation type="journal article" date="2023" name="GigaByte">
        <title>Genome assembly of the bearded iris, Iris pallida Lam.</title>
        <authorList>
            <person name="Bruccoleri R.E."/>
            <person name="Oakeley E.J."/>
            <person name="Faust A.M.E."/>
            <person name="Altorfer M."/>
            <person name="Dessus-Babus S."/>
            <person name="Burckhardt D."/>
            <person name="Oertli M."/>
            <person name="Naumann U."/>
            <person name="Petersen F."/>
            <person name="Wong J."/>
        </authorList>
    </citation>
    <scope>NUCLEOTIDE SEQUENCE</scope>
    <source>
        <strain evidence="2">GSM-AAB239-AS_SAM_17_03QT</strain>
    </source>
</reference>
<dbReference type="PANTHER" id="PTHR36890">
    <property type="entry name" value="PROTEIN CYCLOPS"/>
    <property type="match status" value="1"/>
</dbReference>
<keyword evidence="3" id="KW-1185">Reference proteome</keyword>
<dbReference type="InterPro" id="IPR040036">
    <property type="entry name" value="CYCLOPS"/>
</dbReference>
<organism evidence="2 3">
    <name type="scientific">Iris pallida</name>
    <name type="common">Sweet iris</name>
    <dbReference type="NCBI Taxonomy" id="29817"/>
    <lineage>
        <taxon>Eukaryota</taxon>
        <taxon>Viridiplantae</taxon>
        <taxon>Streptophyta</taxon>
        <taxon>Embryophyta</taxon>
        <taxon>Tracheophyta</taxon>
        <taxon>Spermatophyta</taxon>
        <taxon>Magnoliopsida</taxon>
        <taxon>Liliopsida</taxon>
        <taxon>Asparagales</taxon>
        <taxon>Iridaceae</taxon>
        <taxon>Iridoideae</taxon>
        <taxon>Irideae</taxon>
        <taxon>Iris</taxon>
    </lineage>
</organism>
<dbReference type="EMBL" id="JANAVB010003200">
    <property type="protein sequence ID" value="KAJ6850204.1"/>
    <property type="molecule type" value="Genomic_DNA"/>
</dbReference>
<evidence type="ECO:0000313" key="2">
    <source>
        <dbReference type="EMBL" id="KAJ6850204.1"/>
    </source>
</evidence>
<keyword evidence="2" id="KW-0418">Kinase</keyword>
<dbReference type="EMBL" id="JANAVB010005600">
    <property type="protein sequence ID" value="KAJ6845983.1"/>
    <property type="molecule type" value="Genomic_DNA"/>
</dbReference>
<dbReference type="GO" id="GO:0016301">
    <property type="term" value="F:kinase activity"/>
    <property type="evidence" value="ECO:0007669"/>
    <property type="project" value="UniProtKB-KW"/>
</dbReference>